<dbReference type="NCBIfam" id="TIGR00121">
    <property type="entry name" value="birA_ligase"/>
    <property type="match status" value="1"/>
</dbReference>
<accession>A0ABT8AD29</accession>
<feature type="domain" description="BPL/LPL catalytic" evidence="5">
    <location>
        <begin position="1"/>
        <end position="179"/>
    </location>
</feature>
<evidence type="ECO:0000313" key="7">
    <source>
        <dbReference type="Proteomes" id="UP001529369"/>
    </source>
</evidence>
<name>A0ABT8AD29_9PROT</name>
<dbReference type="InterPro" id="IPR003142">
    <property type="entry name" value="BPL_C"/>
</dbReference>
<dbReference type="PANTHER" id="PTHR12835">
    <property type="entry name" value="BIOTIN PROTEIN LIGASE"/>
    <property type="match status" value="1"/>
</dbReference>
<evidence type="ECO:0000313" key="6">
    <source>
        <dbReference type="EMBL" id="MDN3567712.1"/>
    </source>
</evidence>
<dbReference type="EC" id="6.3.4.15" evidence="3"/>
<dbReference type="RefSeq" id="WP_290319772.1">
    <property type="nucleotide sequence ID" value="NZ_JAUFPN010000197.1"/>
</dbReference>
<evidence type="ECO:0000256" key="1">
    <source>
        <dbReference type="ARBA" id="ARBA00022598"/>
    </source>
</evidence>
<keyword evidence="7" id="KW-1185">Reference proteome</keyword>
<protein>
    <recommendedName>
        <fullName evidence="3">biotin--[biotin carboxyl-carrier protein] ligase</fullName>
        <ecNumber evidence="3">6.3.4.15</ecNumber>
    </recommendedName>
</protein>
<keyword evidence="2" id="KW-0092">Biotin</keyword>
<comment type="catalytic activity">
    <reaction evidence="4">
        <text>biotin + L-lysyl-[protein] + ATP = N(6)-biotinyl-L-lysyl-[protein] + AMP + diphosphate + H(+)</text>
        <dbReference type="Rhea" id="RHEA:11756"/>
        <dbReference type="Rhea" id="RHEA-COMP:9752"/>
        <dbReference type="Rhea" id="RHEA-COMP:10505"/>
        <dbReference type="ChEBI" id="CHEBI:15378"/>
        <dbReference type="ChEBI" id="CHEBI:29969"/>
        <dbReference type="ChEBI" id="CHEBI:30616"/>
        <dbReference type="ChEBI" id="CHEBI:33019"/>
        <dbReference type="ChEBI" id="CHEBI:57586"/>
        <dbReference type="ChEBI" id="CHEBI:83144"/>
        <dbReference type="ChEBI" id="CHEBI:456215"/>
        <dbReference type="EC" id="6.3.4.15"/>
    </reaction>
</comment>
<dbReference type="Proteomes" id="UP001529369">
    <property type="component" value="Unassembled WGS sequence"/>
</dbReference>
<evidence type="ECO:0000259" key="5">
    <source>
        <dbReference type="PROSITE" id="PS51733"/>
    </source>
</evidence>
<dbReference type="GO" id="GO:0004077">
    <property type="term" value="F:biotin--[biotin carboxyl-carrier protein] ligase activity"/>
    <property type="evidence" value="ECO:0007669"/>
    <property type="project" value="UniProtKB-EC"/>
</dbReference>
<dbReference type="PANTHER" id="PTHR12835:SF5">
    <property type="entry name" value="BIOTIN--PROTEIN LIGASE"/>
    <property type="match status" value="1"/>
</dbReference>
<evidence type="ECO:0000256" key="2">
    <source>
        <dbReference type="ARBA" id="ARBA00023267"/>
    </source>
</evidence>
<dbReference type="CDD" id="cd16442">
    <property type="entry name" value="BPL"/>
    <property type="match status" value="1"/>
</dbReference>
<organism evidence="6 7">
    <name type="scientific">Paeniroseomonas aquatica</name>
    <dbReference type="NCBI Taxonomy" id="373043"/>
    <lineage>
        <taxon>Bacteria</taxon>
        <taxon>Pseudomonadati</taxon>
        <taxon>Pseudomonadota</taxon>
        <taxon>Alphaproteobacteria</taxon>
        <taxon>Acetobacterales</taxon>
        <taxon>Acetobacteraceae</taxon>
        <taxon>Paeniroseomonas</taxon>
    </lineage>
</organism>
<dbReference type="InterPro" id="IPR004143">
    <property type="entry name" value="BPL_LPL_catalytic"/>
</dbReference>
<dbReference type="EMBL" id="JAUFPN010000197">
    <property type="protein sequence ID" value="MDN3567712.1"/>
    <property type="molecule type" value="Genomic_DNA"/>
</dbReference>
<dbReference type="PROSITE" id="PS51733">
    <property type="entry name" value="BPL_LPL_CATALYTIC"/>
    <property type="match status" value="1"/>
</dbReference>
<dbReference type="SUPFAM" id="SSF55681">
    <property type="entry name" value="Class II aaRS and biotin synthetases"/>
    <property type="match status" value="1"/>
</dbReference>
<dbReference type="InterPro" id="IPR004408">
    <property type="entry name" value="Biotin_CoA_COase_ligase"/>
</dbReference>
<sequence length="245" mass="25207">MTLPPGWRLEVHEALASTSDRVAAAAEAGAPAGLAVLARRQTAGRGRSGRAWASPDGNLFCTLLLRPPGPVREAGQWSLVAGVALAEAARALDPEPLALRLKWPNDLLRHGAKCAGILTESALAADGTLAWVSLGIGVNLAAAPPLPDRPTAKLGAAEAPEAFAARLIARVDHWARRQAAEGFAPVRTAWTALGPDPGTPLTLSAGPVTAGRFAGLAEDGGLLLEAGGQRHVIRSGEIQQRPEGA</sequence>
<comment type="caution">
    <text evidence="6">The sequence shown here is derived from an EMBL/GenBank/DDBJ whole genome shotgun (WGS) entry which is preliminary data.</text>
</comment>
<evidence type="ECO:0000256" key="3">
    <source>
        <dbReference type="ARBA" id="ARBA00024227"/>
    </source>
</evidence>
<evidence type="ECO:0000256" key="4">
    <source>
        <dbReference type="ARBA" id="ARBA00047846"/>
    </source>
</evidence>
<proteinExistence type="predicted"/>
<keyword evidence="1 6" id="KW-0436">Ligase</keyword>
<reference evidence="7" key="1">
    <citation type="journal article" date="2019" name="Int. J. Syst. Evol. Microbiol.">
        <title>The Global Catalogue of Microorganisms (GCM) 10K type strain sequencing project: providing services to taxonomists for standard genome sequencing and annotation.</title>
        <authorList>
            <consortium name="The Broad Institute Genomics Platform"/>
            <consortium name="The Broad Institute Genome Sequencing Center for Infectious Disease"/>
            <person name="Wu L."/>
            <person name="Ma J."/>
        </authorList>
    </citation>
    <scope>NUCLEOTIDE SEQUENCE [LARGE SCALE GENOMIC DNA]</scope>
    <source>
        <strain evidence="7">CECT 7131</strain>
    </source>
</reference>
<gene>
    <name evidence="6" type="ORF">QWZ14_25320</name>
</gene>
<dbReference type="Pfam" id="PF02237">
    <property type="entry name" value="BPL_C"/>
    <property type="match status" value="1"/>
</dbReference>
<dbReference type="Gene3D" id="3.30.930.10">
    <property type="entry name" value="Bira Bifunctional Protein, Domain 2"/>
    <property type="match status" value="1"/>
</dbReference>
<dbReference type="InterPro" id="IPR045864">
    <property type="entry name" value="aa-tRNA-synth_II/BPL/LPL"/>
</dbReference>
<dbReference type="Pfam" id="PF03099">
    <property type="entry name" value="BPL_LplA_LipB"/>
    <property type="match status" value="1"/>
</dbReference>